<reference evidence="2 3" key="1">
    <citation type="submission" date="2018-08" db="EMBL/GenBank/DDBJ databases">
        <title>Draft genome of the lignicolous fungus Coniochaeta pulveracea.</title>
        <authorList>
            <person name="Borstlap C.J."/>
            <person name="De Witt R.N."/>
            <person name="Botha A."/>
            <person name="Volschenk H."/>
        </authorList>
    </citation>
    <scope>NUCLEOTIDE SEQUENCE [LARGE SCALE GENOMIC DNA]</scope>
    <source>
        <strain evidence="2 3">CAB683</strain>
    </source>
</reference>
<protein>
    <submittedName>
        <fullName evidence="2">Uncharacterized protein</fullName>
    </submittedName>
</protein>
<evidence type="ECO:0000256" key="1">
    <source>
        <dbReference type="SAM" id="MobiDB-lite"/>
    </source>
</evidence>
<dbReference type="STRING" id="177199.A0A420Y4C0"/>
<proteinExistence type="predicted"/>
<dbReference type="Proteomes" id="UP000275385">
    <property type="component" value="Unassembled WGS sequence"/>
</dbReference>
<dbReference type="AlphaFoldDB" id="A0A420Y4C0"/>
<evidence type="ECO:0000313" key="2">
    <source>
        <dbReference type="EMBL" id="RKU42734.1"/>
    </source>
</evidence>
<feature type="region of interest" description="Disordered" evidence="1">
    <location>
        <begin position="310"/>
        <end position="330"/>
    </location>
</feature>
<feature type="region of interest" description="Disordered" evidence="1">
    <location>
        <begin position="178"/>
        <end position="250"/>
    </location>
</feature>
<comment type="caution">
    <text evidence="2">The sequence shown here is derived from an EMBL/GenBank/DDBJ whole genome shotgun (WGS) entry which is preliminary data.</text>
</comment>
<evidence type="ECO:0000313" key="3">
    <source>
        <dbReference type="Proteomes" id="UP000275385"/>
    </source>
</evidence>
<dbReference type="EMBL" id="QVQW01000052">
    <property type="protein sequence ID" value="RKU42734.1"/>
    <property type="molecule type" value="Genomic_DNA"/>
</dbReference>
<gene>
    <name evidence="2" type="ORF">DL546_004651</name>
</gene>
<feature type="compositionally biased region" description="Polar residues" evidence="1">
    <location>
        <begin position="313"/>
        <end position="323"/>
    </location>
</feature>
<dbReference type="OrthoDB" id="5578001at2759"/>
<accession>A0A420Y4C0</accession>
<name>A0A420Y4C0_9PEZI</name>
<sequence>MANSPISPPDVQSVVLPILSALPAAAMSSEPAPAILQMLTPILRQRVQLLKTADQPWITLLQSSSTTDKTRLSEIARSSMLEPHPVSGEIEVDWEHDVQTRFRRYDPERLEGLVVLKELNLFFRLVYCTGAEDAQGWKVGEVGVAKKLDGSLCELDIFCGYHSISIAEAEYSEEGNKISGSATTEGLNHLGQHSGPTARPEADIEDDDEDDEDDGYWDRYDATPARTPANKRSPAPHSLHKRSLSPASVAANITTEDAYFSRYESVQPAMDNHDPDEEVESPLNSFQYDSLNQFPGNNLRNPEVDNVGKASIANHSSHPSQNRAEAEDTTRHHVDLVHPRPASPASSKGSGSVTRLEEAAENYGVQRHISRSVKNLFLLARSSGMDREEFEELIKRELDALAMVPDDAY</sequence>
<keyword evidence="3" id="KW-1185">Reference proteome</keyword>
<feature type="compositionally biased region" description="Acidic residues" evidence="1">
    <location>
        <begin position="203"/>
        <end position="215"/>
    </location>
</feature>
<organism evidence="2 3">
    <name type="scientific">Coniochaeta pulveracea</name>
    <dbReference type="NCBI Taxonomy" id="177199"/>
    <lineage>
        <taxon>Eukaryota</taxon>
        <taxon>Fungi</taxon>
        <taxon>Dikarya</taxon>
        <taxon>Ascomycota</taxon>
        <taxon>Pezizomycotina</taxon>
        <taxon>Sordariomycetes</taxon>
        <taxon>Sordariomycetidae</taxon>
        <taxon>Coniochaetales</taxon>
        <taxon>Coniochaetaceae</taxon>
        <taxon>Coniochaeta</taxon>
    </lineage>
</organism>